<evidence type="ECO:0000313" key="2">
    <source>
        <dbReference type="Proteomes" id="UP000826195"/>
    </source>
</evidence>
<dbReference type="EMBL" id="JAHXZJ010000002">
    <property type="protein sequence ID" value="KAH0564197.1"/>
    <property type="molecule type" value="Genomic_DNA"/>
</dbReference>
<dbReference type="GO" id="GO:0009890">
    <property type="term" value="P:negative regulation of biosynthetic process"/>
    <property type="evidence" value="ECO:0007669"/>
    <property type="project" value="InterPro"/>
</dbReference>
<evidence type="ECO:0008006" key="3">
    <source>
        <dbReference type="Google" id="ProtNLM"/>
    </source>
</evidence>
<proteinExistence type="predicted"/>
<comment type="caution">
    <text evidence="1">The sequence shown here is derived from an EMBL/GenBank/DDBJ whole genome shotgun (WGS) entry which is preliminary data.</text>
</comment>
<reference evidence="1 2" key="1">
    <citation type="journal article" date="2021" name="J. Hered.">
        <title>A chromosome-level genome assembly of the parasitoid wasp, Cotesia glomerata (Hymenoptera: Braconidae).</title>
        <authorList>
            <person name="Pinto B.J."/>
            <person name="Weis J.J."/>
            <person name="Gamble T."/>
            <person name="Ode P.J."/>
            <person name="Paul R."/>
            <person name="Zaspel J.M."/>
        </authorList>
    </citation>
    <scope>NUCLEOTIDE SEQUENCE [LARGE SCALE GENOMIC DNA]</scope>
    <source>
        <strain evidence="1">CgM1</strain>
    </source>
</reference>
<keyword evidence="2" id="KW-1185">Reference proteome</keyword>
<dbReference type="Proteomes" id="UP000826195">
    <property type="component" value="Unassembled WGS sequence"/>
</dbReference>
<sequence>MNDQKLAENIGSLIANECYYYVAVKGSPFATDCSVFGLIADEMQALCKRFPNSGTDVMNGVLIKGSPIPVINALAELGYRIVSSTGEAEILWTLQREI</sequence>
<dbReference type="AlphaFoldDB" id="A0AAV7IMA8"/>
<protein>
    <recommendedName>
        <fullName evidence="3">GTP cyclohydrolase 1 feedback regulatory protein</fullName>
    </recommendedName>
</protein>
<name>A0AAV7IMA8_COTGL</name>
<organism evidence="1 2">
    <name type="scientific">Cotesia glomerata</name>
    <name type="common">Lepidopteran parasitic wasp</name>
    <name type="synonym">Apanteles glomeratus</name>
    <dbReference type="NCBI Taxonomy" id="32391"/>
    <lineage>
        <taxon>Eukaryota</taxon>
        <taxon>Metazoa</taxon>
        <taxon>Ecdysozoa</taxon>
        <taxon>Arthropoda</taxon>
        <taxon>Hexapoda</taxon>
        <taxon>Insecta</taxon>
        <taxon>Pterygota</taxon>
        <taxon>Neoptera</taxon>
        <taxon>Endopterygota</taxon>
        <taxon>Hymenoptera</taxon>
        <taxon>Apocrita</taxon>
        <taxon>Ichneumonoidea</taxon>
        <taxon>Braconidae</taxon>
        <taxon>Microgastrinae</taxon>
        <taxon>Cotesia</taxon>
    </lineage>
</organism>
<dbReference type="InterPro" id="IPR036717">
    <property type="entry name" value="GFRP_sf"/>
</dbReference>
<dbReference type="Gene3D" id="3.30.1410.10">
    <property type="entry name" value="GTP cyclohydrolase I feedback regulatory protein GFRP"/>
    <property type="match status" value="1"/>
</dbReference>
<accession>A0AAV7IMA8</accession>
<evidence type="ECO:0000313" key="1">
    <source>
        <dbReference type="EMBL" id="KAH0564197.1"/>
    </source>
</evidence>
<gene>
    <name evidence="1" type="ORF">KQX54_010137</name>
</gene>